<proteinExistence type="predicted"/>
<organism evidence="1 2">
    <name type="scientific">Candidatus Fervidibacter sacchari</name>
    <dbReference type="NCBI Taxonomy" id="1448929"/>
    <lineage>
        <taxon>Bacteria</taxon>
        <taxon>Candidatus Fervidibacterota</taxon>
        <taxon>Candidatus Fervidibacter</taxon>
    </lineage>
</organism>
<sequence>MRREGWTLCLMMTLTLIVAWLIFGVPKAIIGSWPACQDMNNCGECEIMLRPSYLMPVCEQKNCELLNADPPVNQLPTSLNTQVIYCGYQLELYRRKAWSDCNGDNVADCECWTIYWRDKFDPSHWFIGLAPCEE</sequence>
<dbReference type="EMBL" id="JANUCP010000002">
    <property type="protein sequence ID" value="MCS3918763.1"/>
    <property type="molecule type" value="Genomic_DNA"/>
</dbReference>
<dbReference type="Proteomes" id="UP001204798">
    <property type="component" value="Unassembled WGS sequence"/>
</dbReference>
<gene>
    <name evidence="1" type="ORF">M2350_001163</name>
</gene>
<reference evidence="1 2" key="1">
    <citation type="submission" date="2022-08" db="EMBL/GenBank/DDBJ databases">
        <title>Bacterial and archaeal communities from various locations to study Microbial Dark Matter (Phase II).</title>
        <authorList>
            <person name="Stepanauskas R."/>
        </authorList>
    </citation>
    <scope>NUCLEOTIDE SEQUENCE [LARGE SCALE GENOMIC DNA]</scope>
    <source>
        <strain evidence="1 2">PD1</strain>
    </source>
</reference>
<accession>A0ABT2EPD7</accession>
<evidence type="ECO:0000313" key="1">
    <source>
        <dbReference type="EMBL" id="MCS3918763.1"/>
    </source>
</evidence>
<name>A0ABT2EPD7_9BACT</name>
<keyword evidence="2" id="KW-1185">Reference proteome</keyword>
<protein>
    <submittedName>
        <fullName evidence="1">Uncharacterized protein</fullName>
    </submittedName>
</protein>
<evidence type="ECO:0000313" key="2">
    <source>
        <dbReference type="Proteomes" id="UP001204798"/>
    </source>
</evidence>
<comment type="caution">
    <text evidence="1">The sequence shown here is derived from an EMBL/GenBank/DDBJ whole genome shotgun (WGS) entry which is preliminary data.</text>
</comment>